<evidence type="ECO:0000256" key="3">
    <source>
        <dbReference type="ARBA" id="ARBA00022679"/>
    </source>
</evidence>
<comment type="similarity">
    <text evidence="1">Belongs to the class IV-like SAM-binding methyltransferase superfamily. RNA methyltransferase TrmH family.</text>
</comment>
<feature type="domain" description="RNA 2-O ribose methyltransferase substrate binding" evidence="4">
    <location>
        <begin position="4"/>
        <end position="80"/>
    </location>
</feature>
<dbReference type="GO" id="GO:0005829">
    <property type="term" value="C:cytosol"/>
    <property type="evidence" value="ECO:0007669"/>
    <property type="project" value="TreeGrafter"/>
</dbReference>
<evidence type="ECO:0000313" key="5">
    <source>
        <dbReference type="EMBL" id="VFP87347.1"/>
    </source>
</evidence>
<dbReference type="InterPro" id="IPR004441">
    <property type="entry name" value="rRNA_MeTrfase_TrmH"/>
</dbReference>
<dbReference type="SMART" id="SM00967">
    <property type="entry name" value="SpoU_sub_bind"/>
    <property type="match status" value="1"/>
</dbReference>
<sequence>MSPIVFGIHAINALIEIKPKHIEKVLISLTREDHRVKTLIKKLQYHNIIIIKVHKYQLDAQSGGGVHQGIIAYTRTESLYKENDLLDLIKNLDNPFFLILDGVTDPHNLGACIRSANASGIHAVITAKDRTAPLNAIAKKSASGATEYIPLIRVTNLVRIIRVLKEENIWIIGATEKANKTLYQTKMTGRLSLVVGGEEKGMRRLTLEHCNELVSIPMIGKVSSLNLSVATGICLYEAVRQRILQNTCKHQK</sequence>
<keyword evidence="2 5" id="KW-0489">Methyltransferase</keyword>
<dbReference type="InterPro" id="IPR029064">
    <property type="entry name" value="Ribosomal_eL30-like_sf"/>
</dbReference>
<dbReference type="EMBL" id="LR217737">
    <property type="protein sequence ID" value="VFP87347.1"/>
    <property type="molecule type" value="Genomic_DNA"/>
</dbReference>
<dbReference type="Proteomes" id="UP000294289">
    <property type="component" value="Chromosome"/>
</dbReference>
<dbReference type="InterPro" id="IPR029026">
    <property type="entry name" value="tRNA_m1G_MTases_N"/>
</dbReference>
<dbReference type="SUPFAM" id="SSF55315">
    <property type="entry name" value="L30e-like"/>
    <property type="match status" value="1"/>
</dbReference>
<evidence type="ECO:0000259" key="4">
    <source>
        <dbReference type="SMART" id="SM00967"/>
    </source>
</evidence>
<gene>
    <name evidence="5" type="primary">rlmB</name>
    <name evidence="5" type="ORF">ERCIPICE3303_100</name>
</gene>
<evidence type="ECO:0000256" key="1">
    <source>
        <dbReference type="ARBA" id="ARBA00007228"/>
    </source>
</evidence>
<dbReference type="OrthoDB" id="9785673at2"/>
<dbReference type="InterPro" id="IPR001537">
    <property type="entry name" value="SpoU_MeTrfase"/>
</dbReference>
<dbReference type="InterPro" id="IPR013123">
    <property type="entry name" value="SpoU_subst-bd"/>
</dbReference>
<evidence type="ECO:0000313" key="6">
    <source>
        <dbReference type="Proteomes" id="UP000294289"/>
    </source>
</evidence>
<dbReference type="GO" id="GO:0003723">
    <property type="term" value="F:RNA binding"/>
    <property type="evidence" value="ECO:0007669"/>
    <property type="project" value="InterPro"/>
</dbReference>
<accession>A0A803FSZ3</accession>
<reference evidence="5 6" key="1">
    <citation type="submission" date="2019-02" db="EMBL/GenBank/DDBJ databases">
        <authorList>
            <person name="Manzano-Marin A."/>
            <person name="Manzano-Marin A."/>
        </authorList>
    </citation>
    <scope>NUCLEOTIDE SEQUENCE [LARGE SCALE GENOMIC DNA]</scope>
    <source>
        <strain evidence="5 6">ErCipiceae</strain>
    </source>
</reference>
<dbReference type="CDD" id="cd18103">
    <property type="entry name" value="SpoU-like_RlmB"/>
    <property type="match status" value="1"/>
</dbReference>
<dbReference type="AlphaFoldDB" id="A0A803FSZ3"/>
<protein>
    <submittedName>
        <fullName evidence="5">23S rRNA (Guanosine-2'-O-)-methyltransferase RlmB</fullName>
        <ecNumber evidence="5">2.1.1.185</ecNumber>
    </submittedName>
</protein>
<dbReference type="PANTHER" id="PTHR46429">
    <property type="entry name" value="23S RRNA (GUANOSINE-2'-O-)-METHYLTRANSFERASE RLMB"/>
    <property type="match status" value="1"/>
</dbReference>
<evidence type="ECO:0000256" key="2">
    <source>
        <dbReference type="ARBA" id="ARBA00022603"/>
    </source>
</evidence>
<dbReference type="EC" id="2.1.1.185" evidence="5"/>
<dbReference type="Gene3D" id="3.40.1280.10">
    <property type="match status" value="1"/>
</dbReference>
<dbReference type="GO" id="GO:0070039">
    <property type="term" value="F:rRNA (guanosine-2'-O-)-methyltransferase activity"/>
    <property type="evidence" value="ECO:0007669"/>
    <property type="project" value="TreeGrafter"/>
</dbReference>
<keyword evidence="3 5" id="KW-0808">Transferase</keyword>
<dbReference type="SUPFAM" id="SSF75217">
    <property type="entry name" value="alpha/beta knot"/>
    <property type="match status" value="1"/>
</dbReference>
<dbReference type="Gene3D" id="3.30.1330.30">
    <property type="match status" value="1"/>
</dbReference>
<dbReference type="FunFam" id="3.40.1280.10:FF:000008">
    <property type="entry name" value="Group 3 RNA methyltransferase TrmH"/>
    <property type="match status" value="1"/>
</dbReference>
<organism evidence="5 6">
    <name type="scientific">Candidatus Erwinia haradaeae</name>
    <dbReference type="NCBI Taxonomy" id="1922217"/>
    <lineage>
        <taxon>Bacteria</taxon>
        <taxon>Pseudomonadati</taxon>
        <taxon>Pseudomonadota</taxon>
        <taxon>Gammaproteobacteria</taxon>
        <taxon>Enterobacterales</taxon>
        <taxon>Erwiniaceae</taxon>
        <taxon>Erwinia</taxon>
    </lineage>
</organism>
<dbReference type="NCBIfam" id="TIGR00186">
    <property type="entry name" value="rRNA_methyl_3"/>
    <property type="match status" value="1"/>
</dbReference>
<dbReference type="Pfam" id="PF08032">
    <property type="entry name" value="SpoU_sub_bind"/>
    <property type="match status" value="1"/>
</dbReference>
<dbReference type="InterPro" id="IPR029028">
    <property type="entry name" value="Alpha/beta_knot_MTases"/>
</dbReference>
<proteinExistence type="inferred from homology"/>
<name>A0A803FSZ3_9GAMM</name>
<dbReference type="Pfam" id="PF00588">
    <property type="entry name" value="SpoU_methylase"/>
    <property type="match status" value="1"/>
</dbReference>
<dbReference type="PANTHER" id="PTHR46429:SF1">
    <property type="entry name" value="23S RRNA (GUANOSINE-2'-O-)-METHYLTRANSFERASE RLMB"/>
    <property type="match status" value="1"/>
</dbReference>
<dbReference type="RefSeq" id="WP_157990806.1">
    <property type="nucleotide sequence ID" value="NZ_LR217737.1"/>
</dbReference>